<dbReference type="AlphaFoldDB" id="A0A447UNP8"/>
<reference evidence="1 2" key="1">
    <citation type="submission" date="2018-12" db="EMBL/GenBank/DDBJ databases">
        <authorList>
            <consortium name="Pathogen Informatics"/>
        </authorList>
    </citation>
    <scope>NUCLEOTIDE SEQUENCE [LARGE SCALE GENOMIC DNA]</scope>
    <source>
        <strain evidence="1 2">NCTC11075</strain>
    </source>
</reference>
<protein>
    <submittedName>
        <fullName evidence="1">Uncharacterized protein</fullName>
    </submittedName>
</protein>
<proteinExistence type="predicted"/>
<dbReference type="EMBL" id="LR134204">
    <property type="protein sequence ID" value="VEB91979.1"/>
    <property type="molecule type" value="Genomic_DNA"/>
</dbReference>
<dbReference type="Proteomes" id="UP000270272">
    <property type="component" value="Chromosome"/>
</dbReference>
<sequence>MSGTIDLSQLPPPVVVEPLDFETLFAQRKAAFIAINRRQKRKLGTYLAIPNRYFIVAMSSSSSRH</sequence>
<evidence type="ECO:0000313" key="1">
    <source>
        <dbReference type="EMBL" id="VEB91979.1"/>
    </source>
</evidence>
<evidence type="ECO:0000313" key="2">
    <source>
        <dbReference type="Proteomes" id="UP000270272"/>
    </source>
</evidence>
<gene>
    <name evidence="1" type="ORF">NCTC11075_03195</name>
</gene>
<organism evidence="1 2">
    <name type="scientific">Citrobacter koseri</name>
    <name type="common">Citrobacter diversus</name>
    <dbReference type="NCBI Taxonomy" id="545"/>
    <lineage>
        <taxon>Bacteria</taxon>
        <taxon>Pseudomonadati</taxon>
        <taxon>Pseudomonadota</taxon>
        <taxon>Gammaproteobacteria</taxon>
        <taxon>Enterobacterales</taxon>
        <taxon>Enterobacteriaceae</taxon>
        <taxon>Citrobacter</taxon>
    </lineage>
</organism>
<name>A0A447UNP8_CITKO</name>
<accession>A0A447UNP8</accession>